<comment type="caution">
    <text evidence="10">The sequence shown here is derived from an EMBL/GenBank/DDBJ whole genome shotgun (WGS) entry which is preliminary data.</text>
</comment>
<gene>
    <name evidence="10" type="ORF">BJ322DRAFT_1122448</name>
</gene>
<dbReference type="InterPro" id="IPR036412">
    <property type="entry name" value="HAD-like_sf"/>
</dbReference>
<evidence type="ECO:0000256" key="5">
    <source>
        <dbReference type="ARBA" id="ARBA00047761"/>
    </source>
</evidence>
<feature type="compositionally biased region" description="Acidic residues" evidence="7">
    <location>
        <begin position="841"/>
        <end position="851"/>
    </location>
</feature>
<comment type="subcellular location">
    <subcellularLocation>
        <location evidence="1">Nucleus</location>
    </subcellularLocation>
</comment>
<reference evidence="10" key="2">
    <citation type="submission" date="2020-11" db="EMBL/GenBank/DDBJ databases">
        <authorList>
            <consortium name="DOE Joint Genome Institute"/>
            <person name="Kuo A."/>
            <person name="Miyauchi S."/>
            <person name="Kiss E."/>
            <person name="Drula E."/>
            <person name="Kohler A."/>
            <person name="Sanchez-Garcia M."/>
            <person name="Andreopoulos B."/>
            <person name="Barry K.W."/>
            <person name="Bonito G."/>
            <person name="Buee M."/>
            <person name="Carver A."/>
            <person name="Chen C."/>
            <person name="Cichocki N."/>
            <person name="Clum A."/>
            <person name="Culley D."/>
            <person name="Crous P.W."/>
            <person name="Fauchery L."/>
            <person name="Girlanda M."/>
            <person name="Hayes R."/>
            <person name="Keri Z."/>
            <person name="Labutti K."/>
            <person name="Lipzen A."/>
            <person name="Lombard V."/>
            <person name="Magnuson J."/>
            <person name="Maillard F."/>
            <person name="Morin E."/>
            <person name="Murat C."/>
            <person name="Nolan M."/>
            <person name="Ohm R."/>
            <person name="Pangilinan J."/>
            <person name="Pereira M."/>
            <person name="Perotto S."/>
            <person name="Peter M."/>
            <person name="Riley R."/>
            <person name="Sitrit Y."/>
            <person name="Stielow B."/>
            <person name="Szollosi G."/>
            <person name="Zifcakova L."/>
            <person name="Stursova M."/>
            <person name="Spatafora J.W."/>
            <person name="Tedersoo L."/>
            <person name="Vaario L.-M."/>
            <person name="Yamada A."/>
            <person name="Yan M."/>
            <person name="Wang P."/>
            <person name="Xu J."/>
            <person name="Bruns T."/>
            <person name="Baldrian P."/>
            <person name="Vilgalys R."/>
            <person name="Henrissat B."/>
            <person name="Grigoriev I.V."/>
            <person name="Hibbett D."/>
            <person name="Nagy L.G."/>
            <person name="Martin F.M."/>
        </authorList>
    </citation>
    <scope>NUCLEOTIDE SEQUENCE</scope>
    <source>
        <strain evidence="10">UH-Tt-Lm1</strain>
    </source>
</reference>
<keyword evidence="3" id="KW-0378">Hydrolase</keyword>
<feature type="compositionally biased region" description="Basic and acidic residues" evidence="7">
    <location>
        <begin position="516"/>
        <end position="532"/>
    </location>
</feature>
<evidence type="ECO:0000256" key="7">
    <source>
        <dbReference type="SAM" id="MobiDB-lite"/>
    </source>
</evidence>
<feature type="compositionally biased region" description="Polar residues" evidence="7">
    <location>
        <begin position="946"/>
        <end position="955"/>
    </location>
</feature>
<proteinExistence type="predicted"/>
<dbReference type="EC" id="3.1.3.16" evidence="2"/>
<sequence length="1015" mass="110861">MSTELYLPSTLPFPIKIIKIPLKPPAEISRGANLLSYSYIHCDKPTAEEPEPEPEVRYGTWDSPIEGVIDKWNIRSGDTISEKQARGKPVLLVDEPCKHGMQLGGLCCLCGKDMTEFDYTGFSDASRAVIQMTHSANGPTVSLEEARRIEQETAAHLLKSQKLTLIVDLDQTIVHATVDPTVGDWISEGEAWEARQAKRRAEVEAKVKAEAKAEADANGDVRKNGVPARAVNGGGKEANPSTGFEPDPNDEVNPNWEALKDVKKFRLGPEAFLPPTGIRPSGSRKGKERAIENEGCLYYVKPRPGWRKFLAHVSTKYEMHVYTMGTRAYAEEVCAAIDPEGIFFGGRILSRDESGSLTQKSLQRLFPCDTSMVVIIDDRADVWEWSPNLIKVIPYDFFVGIGDINSTFLPKVDPLTPSAPAQPPSTPANLDTPPPPSPSHNPTSPAPSSASETSSEDVIHESSPTLVTTDDNEELEKRTMLTRNSIALEAQVEGRPLARKQEELEEEGQNGSGDPSKPDGEGSEAGKAKTDADPQPTPHKHPAKALLRNDDRELLRVQSLLDEVHQTFYDAYSISQSLKGPGSPVARKGKRRPSIVDEDAPLSDVKAIIPNIRQMTFRGCRIVFSSVIPLDVPPENTDIWRTAVAFGAECYKELNSRITHVVANKRGTAKVDQARRLQRTTKLPIKIVWLTWFNDSLALWKRQDETPYLLDDPSPQSTTPPSAATQDPGSGFGFTVNGENEGSEDQKSSDDVDEAEIEGHAISSDPEPDADDWDFDIHNPPSTSTARVLDLSRARGSTEATGTGTATPVTEAALQELEETGDLKIDIDWALMNDEFDAWMETDSSDEEEGGGEGRVKSARRGNPASKNMEVSEDDWTDETNSIISTPKSKRKRLRSLTPSEANPAVPSIGDPLLRSPLAKRKKLSTGRFGAGSKLRVSHTIPAPDLTTSAHSSRAGSLAPSEDGAGTDSKPGTPQKEWKVSNGGDDGEEVDDDGSEEAFDIDEDFLAREMEEELG</sequence>
<dbReference type="Gene3D" id="3.40.50.1000">
    <property type="entry name" value="HAD superfamily/HAD-like"/>
    <property type="match status" value="1"/>
</dbReference>
<feature type="region of interest" description="Disordered" evidence="7">
    <location>
        <begin position="415"/>
        <end position="549"/>
    </location>
</feature>
<feature type="compositionally biased region" description="Pro residues" evidence="7">
    <location>
        <begin position="420"/>
        <end position="439"/>
    </location>
</feature>
<evidence type="ECO:0000256" key="6">
    <source>
        <dbReference type="ARBA" id="ARBA00048336"/>
    </source>
</evidence>
<dbReference type="InterPro" id="IPR001357">
    <property type="entry name" value="BRCT_dom"/>
</dbReference>
<dbReference type="SUPFAM" id="SSF52113">
    <property type="entry name" value="BRCT domain"/>
    <property type="match status" value="1"/>
</dbReference>
<feature type="compositionally biased region" description="Basic and acidic residues" evidence="7">
    <location>
        <begin position="214"/>
        <end position="223"/>
    </location>
</feature>
<feature type="domain" description="BRCT" evidence="8">
    <location>
        <begin position="612"/>
        <end position="710"/>
    </location>
</feature>
<dbReference type="InterPro" id="IPR023214">
    <property type="entry name" value="HAD_sf"/>
</dbReference>
<dbReference type="PROSITE" id="PS50172">
    <property type="entry name" value="BRCT"/>
    <property type="match status" value="1"/>
</dbReference>
<evidence type="ECO:0000256" key="4">
    <source>
        <dbReference type="ARBA" id="ARBA00023242"/>
    </source>
</evidence>
<dbReference type="CDD" id="cd17729">
    <property type="entry name" value="BRCT_CTDP1"/>
    <property type="match status" value="1"/>
</dbReference>
<evidence type="ECO:0000313" key="11">
    <source>
        <dbReference type="Proteomes" id="UP000736335"/>
    </source>
</evidence>
<feature type="compositionally biased region" description="Low complexity" evidence="7">
    <location>
        <begin position="798"/>
        <end position="809"/>
    </location>
</feature>
<dbReference type="EMBL" id="WIUZ02000006">
    <property type="protein sequence ID" value="KAF9785702.1"/>
    <property type="molecule type" value="Genomic_DNA"/>
</dbReference>
<evidence type="ECO:0000313" key="10">
    <source>
        <dbReference type="EMBL" id="KAF9785702.1"/>
    </source>
</evidence>
<dbReference type="SMART" id="SM00292">
    <property type="entry name" value="BRCT"/>
    <property type="match status" value="1"/>
</dbReference>
<accession>A0A9P6HF30</accession>
<dbReference type="PROSITE" id="PS50969">
    <property type="entry name" value="FCP1"/>
    <property type="match status" value="1"/>
</dbReference>
<dbReference type="Gene3D" id="3.40.50.10190">
    <property type="entry name" value="BRCT domain"/>
    <property type="match status" value="1"/>
</dbReference>
<evidence type="ECO:0000259" key="8">
    <source>
        <dbReference type="PROSITE" id="PS50172"/>
    </source>
</evidence>
<dbReference type="AlphaFoldDB" id="A0A9P6HF30"/>
<feature type="region of interest" description="Disordered" evidence="7">
    <location>
        <begin position="709"/>
        <end position="809"/>
    </location>
</feature>
<dbReference type="Proteomes" id="UP000736335">
    <property type="component" value="Unassembled WGS sequence"/>
</dbReference>
<dbReference type="InterPro" id="IPR011947">
    <property type="entry name" value="FCP1_euk"/>
</dbReference>
<dbReference type="CDD" id="cd07521">
    <property type="entry name" value="HAD_FCP1-like"/>
    <property type="match status" value="1"/>
</dbReference>
<feature type="region of interest" description="Disordered" evidence="7">
    <location>
        <begin position="214"/>
        <end position="253"/>
    </location>
</feature>
<reference evidence="10" key="1">
    <citation type="journal article" date="2020" name="Nat. Commun.">
        <title>Large-scale genome sequencing of mycorrhizal fungi provides insights into the early evolution of symbiotic traits.</title>
        <authorList>
            <person name="Miyauchi S."/>
            <person name="Kiss E."/>
            <person name="Kuo A."/>
            <person name="Drula E."/>
            <person name="Kohler A."/>
            <person name="Sanchez-Garcia M."/>
            <person name="Morin E."/>
            <person name="Andreopoulos B."/>
            <person name="Barry K.W."/>
            <person name="Bonito G."/>
            <person name="Buee M."/>
            <person name="Carver A."/>
            <person name="Chen C."/>
            <person name="Cichocki N."/>
            <person name="Clum A."/>
            <person name="Culley D."/>
            <person name="Crous P.W."/>
            <person name="Fauchery L."/>
            <person name="Girlanda M."/>
            <person name="Hayes R.D."/>
            <person name="Keri Z."/>
            <person name="LaButti K."/>
            <person name="Lipzen A."/>
            <person name="Lombard V."/>
            <person name="Magnuson J."/>
            <person name="Maillard F."/>
            <person name="Murat C."/>
            <person name="Nolan M."/>
            <person name="Ohm R.A."/>
            <person name="Pangilinan J."/>
            <person name="Pereira M.F."/>
            <person name="Perotto S."/>
            <person name="Peter M."/>
            <person name="Pfister S."/>
            <person name="Riley R."/>
            <person name="Sitrit Y."/>
            <person name="Stielow J.B."/>
            <person name="Szollosi G."/>
            <person name="Zifcakova L."/>
            <person name="Stursova M."/>
            <person name="Spatafora J.W."/>
            <person name="Tedersoo L."/>
            <person name="Vaario L.M."/>
            <person name="Yamada A."/>
            <person name="Yan M."/>
            <person name="Wang P."/>
            <person name="Xu J."/>
            <person name="Bruns T."/>
            <person name="Baldrian P."/>
            <person name="Vilgalys R."/>
            <person name="Dunand C."/>
            <person name="Henrissat B."/>
            <person name="Grigoriev I.V."/>
            <person name="Hibbett D."/>
            <person name="Nagy L.G."/>
            <person name="Martin F.M."/>
        </authorList>
    </citation>
    <scope>NUCLEOTIDE SEQUENCE</scope>
    <source>
        <strain evidence="10">UH-Tt-Lm1</strain>
    </source>
</reference>
<keyword evidence="11" id="KW-1185">Reference proteome</keyword>
<dbReference type="SUPFAM" id="SSF56784">
    <property type="entry name" value="HAD-like"/>
    <property type="match status" value="1"/>
</dbReference>
<organism evidence="10 11">
    <name type="scientific">Thelephora terrestris</name>
    <dbReference type="NCBI Taxonomy" id="56493"/>
    <lineage>
        <taxon>Eukaryota</taxon>
        <taxon>Fungi</taxon>
        <taxon>Dikarya</taxon>
        <taxon>Basidiomycota</taxon>
        <taxon>Agaricomycotina</taxon>
        <taxon>Agaricomycetes</taxon>
        <taxon>Thelephorales</taxon>
        <taxon>Thelephoraceae</taxon>
        <taxon>Thelephora</taxon>
    </lineage>
</organism>
<dbReference type="OrthoDB" id="10249888at2759"/>
<dbReference type="SMART" id="SM00577">
    <property type="entry name" value="CPDc"/>
    <property type="match status" value="1"/>
</dbReference>
<dbReference type="NCBIfam" id="TIGR02250">
    <property type="entry name" value="FCP1_euk"/>
    <property type="match status" value="1"/>
</dbReference>
<feature type="region of interest" description="Disordered" evidence="7">
    <location>
        <begin position="841"/>
        <end position="1001"/>
    </location>
</feature>
<dbReference type="InterPro" id="IPR036420">
    <property type="entry name" value="BRCT_dom_sf"/>
</dbReference>
<feature type="compositionally biased region" description="Low complexity" evidence="7">
    <location>
        <begin position="713"/>
        <end position="726"/>
    </location>
</feature>
<dbReference type="InterPro" id="IPR039189">
    <property type="entry name" value="Fcp1"/>
</dbReference>
<comment type="catalytic activity">
    <reaction evidence="6">
        <text>O-phospho-L-threonyl-[protein] + H2O = L-threonyl-[protein] + phosphate</text>
        <dbReference type="Rhea" id="RHEA:47004"/>
        <dbReference type="Rhea" id="RHEA-COMP:11060"/>
        <dbReference type="Rhea" id="RHEA-COMP:11605"/>
        <dbReference type="ChEBI" id="CHEBI:15377"/>
        <dbReference type="ChEBI" id="CHEBI:30013"/>
        <dbReference type="ChEBI" id="CHEBI:43474"/>
        <dbReference type="ChEBI" id="CHEBI:61977"/>
        <dbReference type="EC" id="3.1.3.16"/>
    </reaction>
</comment>
<dbReference type="PANTHER" id="PTHR23081">
    <property type="entry name" value="RNA POLYMERASE II CTD PHOSPHATASE"/>
    <property type="match status" value="1"/>
</dbReference>
<name>A0A9P6HF30_9AGAM</name>
<feature type="compositionally biased region" description="Low complexity" evidence="7">
    <location>
        <begin position="440"/>
        <end position="453"/>
    </location>
</feature>
<evidence type="ECO:0000256" key="1">
    <source>
        <dbReference type="ARBA" id="ARBA00004123"/>
    </source>
</evidence>
<dbReference type="GO" id="GO:0008420">
    <property type="term" value="F:RNA polymerase II CTD heptapeptide repeat phosphatase activity"/>
    <property type="evidence" value="ECO:0007669"/>
    <property type="project" value="InterPro"/>
</dbReference>
<keyword evidence="4" id="KW-0539">Nucleus</keyword>
<evidence type="ECO:0000256" key="2">
    <source>
        <dbReference type="ARBA" id="ARBA00013081"/>
    </source>
</evidence>
<feature type="domain" description="FCP1 homology" evidence="9">
    <location>
        <begin position="158"/>
        <end position="415"/>
    </location>
</feature>
<feature type="compositionally biased region" description="Acidic residues" evidence="7">
    <location>
        <begin position="985"/>
        <end position="1001"/>
    </location>
</feature>
<evidence type="ECO:0000256" key="3">
    <source>
        <dbReference type="ARBA" id="ARBA00022801"/>
    </source>
</evidence>
<comment type="catalytic activity">
    <reaction evidence="5">
        <text>O-phospho-L-seryl-[protein] + H2O = L-seryl-[protein] + phosphate</text>
        <dbReference type="Rhea" id="RHEA:20629"/>
        <dbReference type="Rhea" id="RHEA-COMP:9863"/>
        <dbReference type="Rhea" id="RHEA-COMP:11604"/>
        <dbReference type="ChEBI" id="CHEBI:15377"/>
        <dbReference type="ChEBI" id="CHEBI:29999"/>
        <dbReference type="ChEBI" id="CHEBI:43474"/>
        <dbReference type="ChEBI" id="CHEBI:83421"/>
        <dbReference type="EC" id="3.1.3.16"/>
    </reaction>
</comment>
<dbReference type="Pfam" id="PF03031">
    <property type="entry name" value="NIF"/>
    <property type="match status" value="1"/>
</dbReference>
<evidence type="ECO:0000259" key="9">
    <source>
        <dbReference type="PROSITE" id="PS50969"/>
    </source>
</evidence>
<dbReference type="InterPro" id="IPR004274">
    <property type="entry name" value="FCP1_dom"/>
</dbReference>
<dbReference type="PANTHER" id="PTHR23081:SF36">
    <property type="entry name" value="RNA POLYMERASE II SUBUNIT A C-TERMINAL DOMAIN PHOSPHATASE"/>
    <property type="match status" value="1"/>
</dbReference>
<protein>
    <recommendedName>
        <fullName evidence="2">protein-serine/threonine phosphatase</fullName>
        <ecNumber evidence="2">3.1.3.16</ecNumber>
    </recommendedName>
</protein>
<dbReference type="GO" id="GO:0005634">
    <property type="term" value="C:nucleus"/>
    <property type="evidence" value="ECO:0007669"/>
    <property type="project" value="UniProtKB-SubCell"/>
</dbReference>